<dbReference type="AlphaFoldDB" id="A0A5C5V5D0"/>
<accession>A0A5C5V5D0</accession>
<feature type="compositionally biased region" description="Low complexity" evidence="1">
    <location>
        <begin position="109"/>
        <end position="120"/>
    </location>
</feature>
<name>A0A5C5V5D0_9BACT</name>
<sequence length="185" mass="19243">MNVPNRGRRAPSVGYLAVLHDPQLGYTGGLLIVSASGRPLEFHCSTPLAVTRAQEILFGATLSAHVCGELIGGALVNAAKIKPTLLLVQHADAAPAAGLPVMLLAPAEETADTTDTTESPAADEESPASPVPLTGFDEEAAAEVEELLATLDQHIELAEPFERVHEAVREAQRLSTPEAPSSVAA</sequence>
<comment type="caution">
    <text evidence="2">The sequence shown here is derived from an EMBL/GenBank/DDBJ whole genome shotgun (WGS) entry which is preliminary data.</text>
</comment>
<organism evidence="2 3">
    <name type="scientific">Posidoniimonas corsicana</name>
    <dbReference type="NCBI Taxonomy" id="1938618"/>
    <lineage>
        <taxon>Bacteria</taxon>
        <taxon>Pseudomonadati</taxon>
        <taxon>Planctomycetota</taxon>
        <taxon>Planctomycetia</taxon>
        <taxon>Pirellulales</taxon>
        <taxon>Lacipirellulaceae</taxon>
        <taxon>Posidoniimonas</taxon>
    </lineage>
</organism>
<evidence type="ECO:0000256" key="1">
    <source>
        <dbReference type="SAM" id="MobiDB-lite"/>
    </source>
</evidence>
<evidence type="ECO:0000313" key="2">
    <source>
        <dbReference type="EMBL" id="TWT33736.1"/>
    </source>
</evidence>
<dbReference type="RefSeq" id="WP_146566606.1">
    <property type="nucleotide sequence ID" value="NZ_SIHJ01000002.1"/>
</dbReference>
<evidence type="ECO:0000313" key="3">
    <source>
        <dbReference type="Proteomes" id="UP000316714"/>
    </source>
</evidence>
<dbReference type="OrthoDB" id="268932at2"/>
<gene>
    <name evidence="2" type="ORF">KOR34_35690</name>
</gene>
<feature type="region of interest" description="Disordered" evidence="1">
    <location>
        <begin position="109"/>
        <end position="139"/>
    </location>
</feature>
<keyword evidence="3" id="KW-1185">Reference proteome</keyword>
<protein>
    <submittedName>
        <fullName evidence="2">Uncharacterized protein</fullName>
    </submittedName>
</protein>
<dbReference type="Proteomes" id="UP000316714">
    <property type="component" value="Unassembled WGS sequence"/>
</dbReference>
<dbReference type="EMBL" id="SIHJ01000002">
    <property type="protein sequence ID" value="TWT33736.1"/>
    <property type="molecule type" value="Genomic_DNA"/>
</dbReference>
<reference evidence="2 3" key="1">
    <citation type="submission" date="2019-02" db="EMBL/GenBank/DDBJ databases">
        <title>Deep-cultivation of Planctomycetes and their phenomic and genomic characterization uncovers novel biology.</title>
        <authorList>
            <person name="Wiegand S."/>
            <person name="Jogler M."/>
            <person name="Boedeker C."/>
            <person name="Pinto D."/>
            <person name="Vollmers J."/>
            <person name="Rivas-Marin E."/>
            <person name="Kohn T."/>
            <person name="Peeters S.H."/>
            <person name="Heuer A."/>
            <person name="Rast P."/>
            <person name="Oberbeckmann S."/>
            <person name="Bunk B."/>
            <person name="Jeske O."/>
            <person name="Meyerdierks A."/>
            <person name="Storesund J.E."/>
            <person name="Kallscheuer N."/>
            <person name="Luecker S."/>
            <person name="Lage O.M."/>
            <person name="Pohl T."/>
            <person name="Merkel B.J."/>
            <person name="Hornburger P."/>
            <person name="Mueller R.-W."/>
            <person name="Bruemmer F."/>
            <person name="Labrenz M."/>
            <person name="Spormann A.M."/>
            <person name="Op Den Camp H."/>
            <person name="Overmann J."/>
            <person name="Amann R."/>
            <person name="Jetten M.S.M."/>
            <person name="Mascher T."/>
            <person name="Medema M.H."/>
            <person name="Devos D.P."/>
            <person name="Kaster A.-K."/>
            <person name="Ovreas L."/>
            <person name="Rohde M."/>
            <person name="Galperin M.Y."/>
            <person name="Jogler C."/>
        </authorList>
    </citation>
    <scope>NUCLEOTIDE SEQUENCE [LARGE SCALE GENOMIC DNA]</scope>
    <source>
        <strain evidence="2 3">KOR34</strain>
    </source>
</reference>
<proteinExistence type="predicted"/>